<reference evidence="1" key="1">
    <citation type="submission" date="2020-02" db="EMBL/GenBank/DDBJ databases">
        <authorList>
            <person name="Meier V. D."/>
        </authorList>
    </citation>
    <scope>NUCLEOTIDE SEQUENCE</scope>
    <source>
        <strain evidence="1">AVDCRST_MAG15</strain>
    </source>
</reference>
<evidence type="ECO:0000313" key="1">
    <source>
        <dbReference type="EMBL" id="CAA9396779.1"/>
    </source>
</evidence>
<evidence type="ECO:0008006" key="2">
    <source>
        <dbReference type="Google" id="ProtNLM"/>
    </source>
</evidence>
<organism evidence="1">
    <name type="scientific">uncultured Rubellimicrobium sp</name>
    <dbReference type="NCBI Taxonomy" id="543078"/>
    <lineage>
        <taxon>Bacteria</taxon>
        <taxon>Pseudomonadati</taxon>
        <taxon>Pseudomonadota</taxon>
        <taxon>Alphaproteobacteria</taxon>
        <taxon>Rhodobacterales</taxon>
        <taxon>Roseobacteraceae</taxon>
        <taxon>Rubellimicrobium</taxon>
        <taxon>environmental samples</taxon>
    </lineage>
</organism>
<name>A0A6J4NS42_9RHOB</name>
<dbReference type="InterPro" id="IPR019600">
    <property type="entry name" value="Hemin_uptake_protein_HemP"/>
</dbReference>
<dbReference type="Gene3D" id="2.10.70.10">
    <property type="entry name" value="Complement Module, domain 1"/>
    <property type="match status" value="1"/>
</dbReference>
<protein>
    <recommendedName>
        <fullName evidence="2">Hemin uptake protein HemP</fullName>
    </recommendedName>
</protein>
<gene>
    <name evidence="1" type="ORF">AVDCRST_MAG15-765</name>
</gene>
<sequence length="54" mass="5812">MALLSLAHVSLPHPLAPTYDARDLLGPGGEARLVLDGQVYTLRMTRAGKLILTK</sequence>
<accession>A0A6J4NS42</accession>
<dbReference type="EMBL" id="CADCUU010000107">
    <property type="protein sequence ID" value="CAA9396779.1"/>
    <property type="molecule type" value="Genomic_DNA"/>
</dbReference>
<dbReference type="AlphaFoldDB" id="A0A6J4NS42"/>
<dbReference type="Pfam" id="PF10636">
    <property type="entry name" value="hemP"/>
    <property type="match status" value="1"/>
</dbReference>
<proteinExistence type="predicted"/>